<dbReference type="PROSITE" id="PS00397">
    <property type="entry name" value="RECOMBINASES_1"/>
    <property type="match status" value="1"/>
</dbReference>
<dbReference type="Proteomes" id="UP000239273">
    <property type="component" value="Unassembled WGS sequence"/>
</dbReference>
<reference evidence="10" key="3">
    <citation type="journal article" date="2019" name="Int. J. Syst. Evol. Microbiol.">
        <title>The Global Catalogue of Microorganisms (GCM) 10K type strain sequencing project: providing services to taxonomists for standard genome sequencing and annotation.</title>
        <authorList>
            <consortium name="The Broad Institute Genomics Platform"/>
            <consortium name="The Broad Institute Genome Sequencing Center for Infectious Disease"/>
            <person name="Wu L."/>
            <person name="Ma J."/>
        </authorList>
    </citation>
    <scope>NUCLEOTIDE SEQUENCE [LARGE SCALE GENOMIC DNA]</scope>
    <source>
        <strain evidence="10">NBRC 105001</strain>
    </source>
</reference>
<dbReference type="PANTHER" id="PTHR30461:SF25">
    <property type="entry name" value="RESOLVASE-RELATED"/>
    <property type="match status" value="1"/>
</dbReference>
<sequence length="211" mass="24368">MYIFGYLRASTKEQDAKRAQDSLKTFVEDKGARIAGWYIENVSGASLQRPELMRLLQDAEKGDAILIEQVDRLSRLNDEDWEILKELINKKQLKVISLDLPTSHAVLMKHQSDDFTSAMFRAINNMMLDMLAAIARKDYQDRRRRQAQGIDKAQEEGKFKGRRPDLDMHEKIIQLRVHNELSINSTAKLVGVSARTVIRIVKQYKEKIDPI</sequence>
<dbReference type="InterPro" id="IPR036162">
    <property type="entry name" value="Resolvase-like_N_sf"/>
</dbReference>
<protein>
    <submittedName>
        <fullName evidence="8">Serine recombinase</fullName>
    </submittedName>
</protein>
<dbReference type="PROSITE" id="PS00398">
    <property type="entry name" value="RECOMBINASES_2"/>
    <property type="match status" value="1"/>
</dbReference>
<keyword evidence="1" id="KW-0229">DNA integration</keyword>
<evidence type="ECO:0000313" key="8">
    <source>
        <dbReference type="EMBL" id="PQJ83589.1"/>
    </source>
</evidence>
<keyword evidence="3" id="KW-0233">DNA recombination</keyword>
<feature type="active site" description="O-(5'-phospho-DNA)-serine intermediate" evidence="4 5">
    <location>
        <position position="10"/>
    </location>
</feature>
<reference evidence="8 9" key="2">
    <citation type="submission" date="2016-12" db="EMBL/GenBank/DDBJ databases">
        <title>Diversity of luminous bacteria.</title>
        <authorList>
            <person name="Yoshizawa S."/>
            <person name="Kogure K."/>
        </authorList>
    </citation>
    <scope>NUCLEOTIDE SEQUENCE [LARGE SCALE GENOMIC DNA]</scope>
    <source>
        <strain evidence="8 9">NBRC 105001</strain>
    </source>
</reference>
<name>A0A2S7X172_9GAMM</name>
<dbReference type="Pfam" id="PF00239">
    <property type="entry name" value="Resolvase"/>
    <property type="match status" value="1"/>
</dbReference>
<dbReference type="CDD" id="cd03767">
    <property type="entry name" value="SR_Res_par"/>
    <property type="match status" value="1"/>
</dbReference>
<evidence type="ECO:0000256" key="5">
    <source>
        <dbReference type="PROSITE-ProRule" id="PRU10137"/>
    </source>
</evidence>
<dbReference type="OrthoDB" id="9786476at2"/>
<dbReference type="PANTHER" id="PTHR30461">
    <property type="entry name" value="DNA-INVERTASE FROM LAMBDOID PROPHAGE"/>
    <property type="match status" value="1"/>
</dbReference>
<dbReference type="EMBL" id="BSOU01000014">
    <property type="protein sequence ID" value="GLR76771.1"/>
    <property type="molecule type" value="Genomic_DNA"/>
</dbReference>
<dbReference type="InterPro" id="IPR050639">
    <property type="entry name" value="SSR_resolvase"/>
</dbReference>
<evidence type="ECO:0000256" key="2">
    <source>
        <dbReference type="ARBA" id="ARBA00023125"/>
    </source>
</evidence>
<dbReference type="InterPro" id="IPR006118">
    <property type="entry name" value="Recombinase_CS"/>
</dbReference>
<dbReference type="GO" id="GO:0000150">
    <property type="term" value="F:DNA strand exchange activity"/>
    <property type="evidence" value="ECO:0007669"/>
    <property type="project" value="InterPro"/>
</dbReference>
<dbReference type="EMBL" id="MSCP01000005">
    <property type="protein sequence ID" value="PQJ83589.1"/>
    <property type="molecule type" value="Genomic_DNA"/>
</dbReference>
<evidence type="ECO:0000313" key="9">
    <source>
        <dbReference type="Proteomes" id="UP000239273"/>
    </source>
</evidence>
<proteinExistence type="predicted"/>
<organism evidence="8 9">
    <name type="scientific">Aliivibrio sifiae</name>
    <dbReference type="NCBI Taxonomy" id="566293"/>
    <lineage>
        <taxon>Bacteria</taxon>
        <taxon>Pseudomonadati</taxon>
        <taxon>Pseudomonadota</taxon>
        <taxon>Gammaproteobacteria</taxon>
        <taxon>Vibrionales</taxon>
        <taxon>Vibrionaceae</taxon>
        <taxon>Aliivibrio</taxon>
    </lineage>
</organism>
<dbReference type="SMART" id="SM00857">
    <property type="entry name" value="Resolvase"/>
    <property type="match status" value="1"/>
</dbReference>
<dbReference type="RefSeq" id="WP_105064509.1">
    <property type="nucleotide sequence ID" value="NZ_BSOU01000014.1"/>
</dbReference>
<gene>
    <name evidence="8" type="ORF">BTO23_20850</name>
    <name evidence="7" type="ORF">GCM10007855_36460</name>
</gene>
<keyword evidence="2" id="KW-0238">DNA-binding</keyword>
<reference evidence="7" key="4">
    <citation type="submission" date="2023-01" db="EMBL/GenBank/DDBJ databases">
        <title>Draft genome sequence of Aliivibrio sifiae strain NBRC 105001.</title>
        <authorList>
            <person name="Sun Q."/>
            <person name="Mori K."/>
        </authorList>
    </citation>
    <scope>NUCLEOTIDE SEQUENCE</scope>
    <source>
        <strain evidence="7">NBRC 105001</strain>
    </source>
</reference>
<accession>A0A2S7X172</accession>
<evidence type="ECO:0000256" key="3">
    <source>
        <dbReference type="ARBA" id="ARBA00023172"/>
    </source>
</evidence>
<dbReference type="InterPro" id="IPR006119">
    <property type="entry name" value="Resolv_N"/>
</dbReference>
<dbReference type="GO" id="GO:0015074">
    <property type="term" value="P:DNA integration"/>
    <property type="evidence" value="ECO:0007669"/>
    <property type="project" value="UniProtKB-KW"/>
</dbReference>
<evidence type="ECO:0000259" key="6">
    <source>
        <dbReference type="PROSITE" id="PS51736"/>
    </source>
</evidence>
<dbReference type="PROSITE" id="PS51736">
    <property type="entry name" value="RECOMBINASES_3"/>
    <property type="match status" value="1"/>
</dbReference>
<dbReference type="Proteomes" id="UP001156660">
    <property type="component" value="Unassembled WGS sequence"/>
</dbReference>
<comment type="caution">
    <text evidence="8">The sequence shown here is derived from an EMBL/GenBank/DDBJ whole genome shotgun (WGS) entry which is preliminary data.</text>
</comment>
<reference evidence="7" key="1">
    <citation type="journal article" date="2014" name="Int. J. Syst. Evol. Microbiol.">
        <title>Complete genome of a new Firmicutes species belonging to the dominant human colonic microbiota ('Ruminococcus bicirculans') reveals two chromosomes and a selective capacity to utilize plant glucans.</title>
        <authorList>
            <consortium name="NISC Comparative Sequencing Program"/>
            <person name="Wegmann U."/>
            <person name="Louis P."/>
            <person name="Goesmann A."/>
            <person name="Henrissat B."/>
            <person name="Duncan S.H."/>
            <person name="Flint H.J."/>
        </authorList>
    </citation>
    <scope>NUCLEOTIDE SEQUENCE</scope>
    <source>
        <strain evidence="7">NBRC 105001</strain>
    </source>
</reference>
<evidence type="ECO:0000256" key="4">
    <source>
        <dbReference type="PIRSR" id="PIRSR606118-50"/>
    </source>
</evidence>
<evidence type="ECO:0000256" key="1">
    <source>
        <dbReference type="ARBA" id="ARBA00022908"/>
    </source>
</evidence>
<feature type="domain" description="Resolvase/invertase-type recombinase catalytic" evidence="6">
    <location>
        <begin position="2"/>
        <end position="157"/>
    </location>
</feature>
<dbReference type="AlphaFoldDB" id="A0A2S7X172"/>
<evidence type="ECO:0000313" key="7">
    <source>
        <dbReference type="EMBL" id="GLR76771.1"/>
    </source>
</evidence>
<dbReference type="SUPFAM" id="SSF53041">
    <property type="entry name" value="Resolvase-like"/>
    <property type="match status" value="1"/>
</dbReference>
<evidence type="ECO:0000313" key="10">
    <source>
        <dbReference type="Proteomes" id="UP001156660"/>
    </source>
</evidence>
<dbReference type="GO" id="GO:0003677">
    <property type="term" value="F:DNA binding"/>
    <property type="evidence" value="ECO:0007669"/>
    <property type="project" value="UniProtKB-KW"/>
</dbReference>
<dbReference type="FunFam" id="3.40.50.1390:FF:000010">
    <property type="entry name" value="Recombinase resolvase family"/>
    <property type="match status" value="1"/>
</dbReference>
<dbReference type="Gene3D" id="3.40.50.1390">
    <property type="entry name" value="Resolvase, N-terminal catalytic domain"/>
    <property type="match status" value="1"/>
</dbReference>
<keyword evidence="10" id="KW-1185">Reference proteome</keyword>